<dbReference type="PANTHER" id="PTHR30290:SF82">
    <property type="entry name" value="ABC-TYPE DIPEPTIDE_OLIGOPEPTIDE TRANSPORT SYSTEM, PERIPLASMIC COMPONENT"/>
    <property type="match status" value="1"/>
</dbReference>
<dbReference type="Proteomes" id="UP001254165">
    <property type="component" value="Unassembled WGS sequence"/>
</dbReference>
<dbReference type="Pfam" id="PF00496">
    <property type="entry name" value="SBP_bac_5"/>
    <property type="match status" value="1"/>
</dbReference>
<feature type="chain" id="PRO_5047415546" evidence="1">
    <location>
        <begin position="21"/>
        <end position="600"/>
    </location>
</feature>
<protein>
    <submittedName>
        <fullName evidence="3">ABC transporter substrate-binding protein</fullName>
    </submittedName>
</protein>
<dbReference type="EMBL" id="JAUHMF010000001">
    <property type="protein sequence ID" value="MDT8897586.1"/>
    <property type="molecule type" value="Genomic_DNA"/>
</dbReference>
<dbReference type="SUPFAM" id="SSF53850">
    <property type="entry name" value="Periplasmic binding protein-like II"/>
    <property type="match status" value="1"/>
</dbReference>
<dbReference type="RefSeq" id="WP_315624249.1">
    <property type="nucleotide sequence ID" value="NZ_JAUHMF010000001.1"/>
</dbReference>
<feature type="domain" description="Solute-binding protein family 5" evidence="2">
    <location>
        <begin position="112"/>
        <end position="491"/>
    </location>
</feature>
<keyword evidence="4" id="KW-1185">Reference proteome</keyword>
<dbReference type="InterPro" id="IPR030678">
    <property type="entry name" value="Peptide/Ni-bd"/>
</dbReference>
<dbReference type="CDD" id="cd08509">
    <property type="entry name" value="PBP2_TmCBP_oligosaccharides_like"/>
    <property type="match status" value="1"/>
</dbReference>
<comment type="caution">
    <text evidence="3">The sequence shown here is derived from an EMBL/GenBank/DDBJ whole genome shotgun (WGS) entry which is preliminary data.</text>
</comment>
<feature type="signal peptide" evidence="1">
    <location>
        <begin position="1"/>
        <end position="20"/>
    </location>
</feature>
<dbReference type="PROSITE" id="PS51257">
    <property type="entry name" value="PROKAR_LIPOPROTEIN"/>
    <property type="match status" value="1"/>
</dbReference>
<dbReference type="Gene3D" id="3.40.190.10">
    <property type="entry name" value="Periplasmic binding protein-like II"/>
    <property type="match status" value="1"/>
</dbReference>
<dbReference type="Gene3D" id="3.90.76.10">
    <property type="entry name" value="Dipeptide-binding Protein, Domain 1"/>
    <property type="match status" value="1"/>
</dbReference>
<evidence type="ECO:0000256" key="1">
    <source>
        <dbReference type="SAM" id="SignalP"/>
    </source>
</evidence>
<proteinExistence type="predicted"/>
<accession>A0ABU3NL60</accession>
<gene>
    <name evidence="3" type="ORF">QYE77_04850</name>
</gene>
<dbReference type="Gene3D" id="3.10.105.10">
    <property type="entry name" value="Dipeptide-binding Protein, Domain 3"/>
    <property type="match status" value="1"/>
</dbReference>
<organism evidence="3 4">
    <name type="scientific">Thermanaerothrix solaris</name>
    <dbReference type="NCBI Taxonomy" id="3058434"/>
    <lineage>
        <taxon>Bacteria</taxon>
        <taxon>Bacillati</taxon>
        <taxon>Chloroflexota</taxon>
        <taxon>Anaerolineae</taxon>
        <taxon>Anaerolineales</taxon>
        <taxon>Anaerolineaceae</taxon>
        <taxon>Thermanaerothrix</taxon>
    </lineage>
</organism>
<keyword evidence="1" id="KW-0732">Signal</keyword>
<dbReference type="PANTHER" id="PTHR30290">
    <property type="entry name" value="PERIPLASMIC BINDING COMPONENT OF ABC TRANSPORTER"/>
    <property type="match status" value="1"/>
</dbReference>
<evidence type="ECO:0000259" key="2">
    <source>
        <dbReference type="Pfam" id="PF00496"/>
    </source>
</evidence>
<evidence type="ECO:0000313" key="3">
    <source>
        <dbReference type="EMBL" id="MDT8897586.1"/>
    </source>
</evidence>
<evidence type="ECO:0000313" key="4">
    <source>
        <dbReference type="Proteomes" id="UP001254165"/>
    </source>
</evidence>
<name>A0ABU3NL60_9CHLR</name>
<dbReference type="InterPro" id="IPR039424">
    <property type="entry name" value="SBP_5"/>
</dbReference>
<sequence length="600" mass="66933">MRKLALSVFTVLILASLLLAACGPAATPTPEKIIETVEVEKTVIQTQVVEVTPTGQAAPTTYPRNETIYVSGAAWGPPSTWNPFQPGMLANATGTIGFVYEFLFNYDPLTDKFIPWLAEKGEWTDPTTYEVTLRKDLTWSDGQPLTAEDVKFTLELGKKYPALWFSPLWTNTGLTDVTIVNDTTLKLTFKDPLYQEWDNYLFNLPIVPKHLWENRTEEEITTGANEKPVGSGAYLYLTHAEDRNVWVRNENWWGIPIFGKPAPKYIVDIRVSSNNVALGMVVKGELDLSNNFLPGIATLAEKGYVKTFYEKAPYMLSANTAVLFLNTNKKPMDDPKFRRALAFAIDVPSIVNVAYANLVKAASPSGLLPTMSKYEDQEVIARLGYTFDTAKAKQMLADAGYKDVNGDGFVEAPDGSKIELQVTCPNGWTDWMAAIDIIASSAQAAGINIQAAYPDYGAWNTALQGGTFDMTLNNWAQMSNTPWTLYNLLFRHPIQEQMQSGNFGRYVNQQMFDLVDALARVPTTDEAGMKAATSKIQELMLTEMPVIPLWYNGLWAQWTETTWTNWPNEKNPVSLPTTWSGYWQMGGLQTLINLKPVAQP</sequence>
<dbReference type="InterPro" id="IPR000914">
    <property type="entry name" value="SBP_5_dom"/>
</dbReference>
<reference evidence="3 4" key="1">
    <citation type="submission" date="2023-07" db="EMBL/GenBank/DDBJ databases">
        <title>Novel species of Thermanaerothrix with wide hydrolytic capabilities.</title>
        <authorList>
            <person name="Zayulina K.S."/>
            <person name="Podosokorskaya O.A."/>
            <person name="Elcheninov A.G."/>
        </authorList>
    </citation>
    <scope>NUCLEOTIDE SEQUENCE [LARGE SCALE GENOMIC DNA]</scope>
    <source>
        <strain evidence="3 4">4228-RoL</strain>
    </source>
</reference>
<dbReference type="PIRSF" id="PIRSF002741">
    <property type="entry name" value="MppA"/>
    <property type="match status" value="1"/>
</dbReference>